<dbReference type="Proteomes" id="UP000587527">
    <property type="component" value="Unassembled WGS sequence"/>
</dbReference>
<dbReference type="PANTHER" id="PTHR32182">
    <property type="entry name" value="DNA REPLICATION AND REPAIR PROTEIN RECF"/>
    <property type="match status" value="1"/>
</dbReference>
<dbReference type="AlphaFoldDB" id="A0A841C2B3"/>
<dbReference type="InterPro" id="IPR027417">
    <property type="entry name" value="P-loop_NTPase"/>
</dbReference>
<reference evidence="3 4" key="1">
    <citation type="submission" date="2020-08" db="EMBL/GenBank/DDBJ databases">
        <title>Sequencing the genomes of 1000 actinobacteria strains.</title>
        <authorList>
            <person name="Klenk H.-P."/>
        </authorList>
    </citation>
    <scope>NUCLEOTIDE SEQUENCE [LARGE SCALE GENOMIC DNA]</scope>
    <source>
        <strain evidence="3 4">DSM 45362</strain>
    </source>
</reference>
<evidence type="ECO:0000313" key="4">
    <source>
        <dbReference type="Proteomes" id="UP000587527"/>
    </source>
</evidence>
<dbReference type="Gene3D" id="3.40.50.300">
    <property type="entry name" value="P-loop containing nucleotide triphosphate hydrolases"/>
    <property type="match status" value="2"/>
</dbReference>
<dbReference type="GO" id="GO:0005524">
    <property type="term" value="F:ATP binding"/>
    <property type="evidence" value="ECO:0007669"/>
    <property type="project" value="InterPro"/>
</dbReference>
<dbReference type="GO" id="GO:0016887">
    <property type="term" value="F:ATP hydrolysis activity"/>
    <property type="evidence" value="ECO:0007669"/>
    <property type="project" value="InterPro"/>
</dbReference>
<dbReference type="PIRSF" id="PIRSF029347">
    <property type="entry name" value="RecF"/>
    <property type="match status" value="1"/>
</dbReference>
<comment type="caution">
    <text evidence="3">The sequence shown here is derived from an EMBL/GenBank/DDBJ whole genome shotgun (WGS) entry which is preliminary data.</text>
</comment>
<dbReference type="FunFam" id="3.40.50.300:FF:002708">
    <property type="entry name" value="FeS assembly ATPase SufC"/>
    <property type="match status" value="1"/>
</dbReference>
<dbReference type="FunFam" id="3.40.50.300:FF:002534">
    <property type="entry name" value="Putative RecF protein"/>
    <property type="match status" value="1"/>
</dbReference>
<keyword evidence="1" id="KW-0742">SOS response</keyword>
<dbReference type="PANTHER" id="PTHR32182:SF25">
    <property type="entry name" value="SLR1056 PROTEIN"/>
    <property type="match status" value="1"/>
</dbReference>
<dbReference type="InterPro" id="IPR003959">
    <property type="entry name" value="ATPase_AAA_core"/>
</dbReference>
<dbReference type="EMBL" id="JACHMN010000003">
    <property type="protein sequence ID" value="MBB5873192.1"/>
    <property type="molecule type" value="Genomic_DNA"/>
</dbReference>
<keyword evidence="1" id="KW-0227">DNA damage</keyword>
<evidence type="ECO:0000256" key="1">
    <source>
        <dbReference type="ARBA" id="ARBA00023236"/>
    </source>
</evidence>
<dbReference type="InterPro" id="IPR014555">
    <property type="entry name" value="RecF-like"/>
</dbReference>
<dbReference type="SUPFAM" id="SSF52540">
    <property type="entry name" value="P-loop containing nucleoside triphosphate hydrolases"/>
    <property type="match status" value="1"/>
</dbReference>
<dbReference type="GO" id="GO:0000731">
    <property type="term" value="P:DNA synthesis involved in DNA repair"/>
    <property type="evidence" value="ECO:0007669"/>
    <property type="project" value="TreeGrafter"/>
</dbReference>
<dbReference type="GO" id="GO:0006302">
    <property type="term" value="P:double-strand break repair"/>
    <property type="evidence" value="ECO:0007669"/>
    <property type="project" value="TreeGrafter"/>
</dbReference>
<accession>A0A841C2B3</accession>
<evidence type="ECO:0000313" key="3">
    <source>
        <dbReference type="EMBL" id="MBB5873192.1"/>
    </source>
</evidence>
<sequence>MITALAVENYRSLRRLIVPLGRLNIVTGANGSGKSSLYRALRLLADSSRNGAIAALAQEGGLPSALWAGPEKLGRSVREGRHPVQGTVSTGPARLLLGFAGDEFGYAVDLGMPVGTHSAFNLDPEIKREVIWTGPILRPATLLTERGGTVVRIRSADGSWQEKHSFVQPFDSMLSELADPQRAPDILRVREALRSWRFYDHVRTDARAPARSAQIGTRTPVLSHDGSDVAAALQTILEIGDRAALEAAVERAFPGSEVEIRNSDGRFELTLHQHGLLRPLRAPELSDGTLRYLLWIAALLTPRPPALLVLNEPETSLHPELLRPLAELVITAARHTQVVVVTHSRPFAAALEQSAAANGTDAHLIELVKEFGQTTVADQGILDEPPWQWPKR</sequence>
<feature type="domain" description="ATPase AAA-type core" evidence="2">
    <location>
        <begin position="23"/>
        <end position="346"/>
    </location>
</feature>
<dbReference type="Pfam" id="PF13304">
    <property type="entry name" value="AAA_21"/>
    <property type="match status" value="1"/>
</dbReference>
<dbReference type="RefSeq" id="WP_184843990.1">
    <property type="nucleotide sequence ID" value="NZ_JACHMN010000003.1"/>
</dbReference>
<gene>
    <name evidence="3" type="ORF">F4553_006626</name>
</gene>
<name>A0A841C2B3_9ACTN</name>
<evidence type="ECO:0000259" key="2">
    <source>
        <dbReference type="Pfam" id="PF13304"/>
    </source>
</evidence>
<organism evidence="3 4">
    <name type="scientific">Allocatelliglobosispora scoriae</name>
    <dbReference type="NCBI Taxonomy" id="643052"/>
    <lineage>
        <taxon>Bacteria</taxon>
        <taxon>Bacillati</taxon>
        <taxon>Actinomycetota</taxon>
        <taxon>Actinomycetes</taxon>
        <taxon>Micromonosporales</taxon>
        <taxon>Micromonosporaceae</taxon>
        <taxon>Allocatelliglobosispora</taxon>
    </lineage>
</organism>
<dbReference type="GO" id="GO:0009432">
    <property type="term" value="P:SOS response"/>
    <property type="evidence" value="ECO:0007669"/>
    <property type="project" value="UniProtKB-KW"/>
</dbReference>
<protein>
    <submittedName>
        <fullName evidence="3">Putative ATPase</fullName>
    </submittedName>
</protein>
<keyword evidence="4" id="KW-1185">Reference proteome</keyword>
<proteinExistence type="predicted"/>